<evidence type="ECO:0000256" key="3">
    <source>
        <dbReference type="ARBA" id="ARBA00022598"/>
    </source>
</evidence>
<dbReference type="GeneID" id="89535430"/>
<evidence type="ECO:0000313" key="10">
    <source>
        <dbReference type="EMBL" id="TYS56908.1"/>
    </source>
</evidence>
<keyword evidence="2 8" id="KW-0963">Cytoplasm</keyword>
<comment type="catalytic activity">
    <reaction evidence="8">
        <text>tRNA(Asx) + L-aspartate + ATP = L-aspartyl-tRNA(Asx) + AMP + diphosphate</text>
        <dbReference type="Rhea" id="RHEA:18349"/>
        <dbReference type="Rhea" id="RHEA-COMP:9710"/>
        <dbReference type="Rhea" id="RHEA-COMP:9711"/>
        <dbReference type="ChEBI" id="CHEBI:29991"/>
        <dbReference type="ChEBI" id="CHEBI:30616"/>
        <dbReference type="ChEBI" id="CHEBI:33019"/>
        <dbReference type="ChEBI" id="CHEBI:78442"/>
        <dbReference type="ChEBI" id="CHEBI:78516"/>
        <dbReference type="ChEBI" id="CHEBI:456215"/>
        <dbReference type="EC" id="6.1.1.23"/>
    </reaction>
</comment>
<comment type="subunit">
    <text evidence="8">Homodimer.</text>
</comment>
<evidence type="ECO:0000256" key="1">
    <source>
        <dbReference type="ARBA" id="ARBA00006303"/>
    </source>
</evidence>
<dbReference type="GO" id="GO:0016740">
    <property type="term" value="F:transferase activity"/>
    <property type="evidence" value="ECO:0007669"/>
    <property type="project" value="UniProtKB-ARBA"/>
</dbReference>
<feature type="site" description="Important for tRNA non-discrimination" evidence="8">
    <location>
        <position position="84"/>
    </location>
</feature>
<dbReference type="InterPro" id="IPR004364">
    <property type="entry name" value="Aa-tRNA-synt_II"/>
</dbReference>
<dbReference type="Gene3D" id="3.30.930.10">
    <property type="entry name" value="Bira Bifunctional Protein, Domain 2"/>
    <property type="match status" value="1"/>
</dbReference>
<dbReference type="HAMAP" id="MF_00044">
    <property type="entry name" value="Asp_tRNA_synth_type1"/>
    <property type="match status" value="1"/>
</dbReference>
<dbReference type="NCBIfam" id="NF001750">
    <property type="entry name" value="PRK00476.1"/>
    <property type="match status" value="1"/>
</dbReference>
<feature type="binding site" evidence="8">
    <location>
        <position position="491"/>
    </location>
    <ligand>
        <name>L-aspartate</name>
        <dbReference type="ChEBI" id="CHEBI:29991"/>
    </ligand>
</feature>
<feature type="domain" description="Aminoacyl-transfer RNA synthetases class-II family profile" evidence="9">
    <location>
        <begin position="143"/>
        <end position="557"/>
    </location>
</feature>
<dbReference type="Proteomes" id="UP000322997">
    <property type="component" value="Unassembled WGS sequence"/>
</dbReference>
<feature type="binding site" evidence="8">
    <location>
        <begin position="222"/>
        <end position="224"/>
    </location>
    <ligand>
        <name>ATP</name>
        <dbReference type="ChEBI" id="CHEBI:30616"/>
    </ligand>
</feature>
<dbReference type="Pfam" id="PF02938">
    <property type="entry name" value="GAD"/>
    <property type="match status" value="1"/>
</dbReference>
<dbReference type="InterPro" id="IPR004524">
    <property type="entry name" value="Asp-tRNA-ligase_1"/>
</dbReference>
<protein>
    <recommendedName>
        <fullName evidence="8">Aspartate--tRNA(Asp/Asn) ligase</fullName>
        <ecNumber evidence="8">6.1.1.23</ecNumber>
    </recommendedName>
    <alternativeName>
        <fullName evidence="8">Aspartyl-tRNA synthetase</fullName>
        <shortName evidence="8">AspRS</shortName>
    </alternativeName>
    <alternativeName>
        <fullName evidence="8">Non-discriminating aspartyl-tRNA synthetase</fullName>
        <shortName evidence="8">ND-AspRS</shortName>
    </alternativeName>
</protein>
<dbReference type="GO" id="GO:0005524">
    <property type="term" value="F:ATP binding"/>
    <property type="evidence" value="ECO:0007669"/>
    <property type="project" value="UniProtKB-UniRule"/>
</dbReference>
<dbReference type="GO" id="GO:0050560">
    <property type="term" value="F:aspartate-tRNA(Asn) ligase activity"/>
    <property type="evidence" value="ECO:0007669"/>
    <property type="project" value="UniProtKB-EC"/>
</dbReference>
<feature type="binding site" evidence="8">
    <location>
        <position position="176"/>
    </location>
    <ligand>
        <name>L-aspartate</name>
        <dbReference type="ChEBI" id="CHEBI:29991"/>
    </ligand>
</feature>
<evidence type="ECO:0000256" key="4">
    <source>
        <dbReference type="ARBA" id="ARBA00022741"/>
    </source>
</evidence>
<dbReference type="InterPro" id="IPR004115">
    <property type="entry name" value="GAD-like_sf"/>
</dbReference>
<dbReference type="NCBIfam" id="TIGR00459">
    <property type="entry name" value="aspS_bact"/>
    <property type="match status" value="1"/>
</dbReference>
<gene>
    <name evidence="8 10" type="primary">aspS</name>
    <name evidence="10" type="ORF">FZC83_04910</name>
</gene>
<evidence type="ECO:0000256" key="8">
    <source>
        <dbReference type="HAMAP-Rule" id="MF_00044"/>
    </source>
</evidence>
<keyword evidence="6 8" id="KW-0648">Protein biosynthesis</keyword>
<name>A0A5D4S417_9BACI</name>
<accession>A0A5D4S417</accession>
<keyword evidence="7 8" id="KW-0030">Aminoacyl-tRNA synthetase</keyword>
<evidence type="ECO:0000259" key="9">
    <source>
        <dbReference type="PROSITE" id="PS50862"/>
    </source>
</evidence>
<feature type="binding site" evidence="8">
    <location>
        <begin position="536"/>
        <end position="539"/>
    </location>
    <ligand>
        <name>ATP</name>
        <dbReference type="ChEBI" id="CHEBI:30616"/>
    </ligand>
</feature>
<dbReference type="InterPro" id="IPR047090">
    <property type="entry name" value="AspRS_core"/>
</dbReference>
<evidence type="ECO:0000313" key="11">
    <source>
        <dbReference type="Proteomes" id="UP000322997"/>
    </source>
</evidence>
<organism evidence="10 11">
    <name type="scientific">Rossellomorea marisflavi</name>
    <dbReference type="NCBI Taxonomy" id="189381"/>
    <lineage>
        <taxon>Bacteria</taxon>
        <taxon>Bacillati</taxon>
        <taxon>Bacillota</taxon>
        <taxon>Bacilli</taxon>
        <taxon>Bacillales</taxon>
        <taxon>Bacillaceae</taxon>
        <taxon>Rossellomorea</taxon>
    </lineage>
</organism>
<dbReference type="Gene3D" id="3.30.1360.30">
    <property type="entry name" value="GAD-like domain"/>
    <property type="match status" value="1"/>
</dbReference>
<proteinExistence type="inferred from homology"/>
<dbReference type="GO" id="GO:0006422">
    <property type="term" value="P:aspartyl-tRNA aminoacylation"/>
    <property type="evidence" value="ECO:0007669"/>
    <property type="project" value="UniProtKB-UniRule"/>
</dbReference>
<comment type="caution">
    <text evidence="10">The sequence shown here is derived from an EMBL/GenBank/DDBJ whole genome shotgun (WGS) entry which is preliminary data.</text>
</comment>
<dbReference type="InterPro" id="IPR029351">
    <property type="entry name" value="GAD_dom"/>
</dbReference>
<dbReference type="GO" id="GO:0004815">
    <property type="term" value="F:aspartate-tRNA ligase activity"/>
    <property type="evidence" value="ECO:0007669"/>
    <property type="project" value="UniProtKB-UniRule"/>
</dbReference>
<dbReference type="PANTHER" id="PTHR22594">
    <property type="entry name" value="ASPARTYL/LYSYL-TRNA SYNTHETASE"/>
    <property type="match status" value="1"/>
</dbReference>
<feature type="binding site" evidence="8">
    <location>
        <position position="222"/>
    </location>
    <ligand>
        <name>L-aspartate</name>
        <dbReference type="ChEBI" id="CHEBI:29991"/>
    </ligand>
</feature>
<dbReference type="Gene3D" id="2.40.50.140">
    <property type="entry name" value="Nucleic acid-binding proteins"/>
    <property type="match status" value="1"/>
</dbReference>
<comment type="subcellular location">
    <subcellularLocation>
        <location evidence="8">Cytoplasm</location>
    </subcellularLocation>
</comment>
<dbReference type="RefSeq" id="WP_148984612.1">
    <property type="nucleotide sequence ID" value="NZ_CP081870.1"/>
</dbReference>
<comment type="caution">
    <text evidence="8">Lacks conserved residue(s) required for the propagation of feature annotation.</text>
</comment>
<dbReference type="InterPro" id="IPR047089">
    <property type="entry name" value="Asp-tRNA-ligase_1_N"/>
</dbReference>
<evidence type="ECO:0000256" key="6">
    <source>
        <dbReference type="ARBA" id="ARBA00022917"/>
    </source>
</evidence>
<dbReference type="SUPFAM" id="SSF55681">
    <property type="entry name" value="Class II aaRS and biotin synthetases"/>
    <property type="match status" value="1"/>
</dbReference>
<comment type="function">
    <text evidence="8">Aspartyl-tRNA synthetase with relaxed tRNA specificity since it is able to aspartylate not only its cognate tRNA(Asp) but also tRNA(Asn). Reaction proceeds in two steps: L-aspartate is first activated by ATP to form Asp-AMP and then transferred to the acceptor end of tRNA(Asp/Asn).</text>
</comment>
<feature type="region of interest" description="Aspartate" evidence="8">
    <location>
        <begin position="200"/>
        <end position="203"/>
    </location>
</feature>
<dbReference type="EC" id="6.1.1.23" evidence="8"/>
<dbReference type="GO" id="GO:0003676">
    <property type="term" value="F:nucleic acid binding"/>
    <property type="evidence" value="ECO:0007669"/>
    <property type="project" value="InterPro"/>
</dbReference>
<comment type="similarity">
    <text evidence="1 8">Belongs to the class-II aminoacyl-tRNA synthetase family. Type 1 subfamily.</text>
</comment>
<evidence type="ECO:0000256" key="2">
    <source>
        <dbReference type="ARBA" id="ARBA00022490"/>
    </source>
</evidence>
<evidence type="ECO:0000256" key="5">
    <source>
        <dbReference type="ARBA" id="ARBA00022840"/>
    </source>
</evidence>
<dbReference type="PROSITE" id="PS50862">
    <property type="entry name" value="AA_TRNA_LIGASE_II"/>
    <property type="match status" value="1"/>
</dbReference>
<evidence type="ECO:0000256" key="7">
    <source>
        <dbReference type="ARBA" id="ARBA00023146"/>
    </source>
</evidence>
<dbReference type="CDD" id="cd04317">
    <property type="entry name" value="EcAspRS_like_N"/>
    <property type="match status" value="1"/>
</dbReference>
<dbReference type="CDD" id="cd00777">
    <property type="entry name" value="AspRS_core"/>
    <property type="match status" value="1"/>
</dbReference>
<reference evidence="10 11" key="1">
    <citation type="submission" date="2019-08" db="EMBL/GenBank/DDBJ databases">
        <title>Bacillus genomes from the desert of Cuatro Cienegas, Coahuila.</title>
        <authorList>
            <person name="Olmedo-Alvarez G."/>
        </authorList>
    </citation>
    <scope>NUCLEOTIDE SEQUENCE [LARGE SCALE GENOMIC DNA]</scope>
    <source>
        <strain evidence="10 11">CH108_3D</strain>
    </source>
</reference>
<dbReference type="SUPFAM" id="SSF55261">
    <property type="entry name" value="GAD domain-like"/>
    <property type="match status" value="1"/>
</dbReference>
<dbReference type="Pfam" id="PF00152">
    <property type="entry name" value="tRNA-synt_2"/>
    <property type="match status" value="1"/>
</dbReference>
<keyword evidence="3 8" id="KW-0436">Ligase</keyword>
<dbReference type="InterPro" id="IPR045864">
    <property type="entry name" value="aa-tRNA-synth_II/BPL/LPL"/>
</dbReference>
<dbReference type="Pfam" id="PF01336">
    <property type="entry name" value="tRNA_anti-codon"/>
    <property type="match status" value="1"/>
</dbReference>
<dbReference type="GO" id="GO:0140096">
    <property type="term" value="F:catalytic activity, acting on a protein"/>
    <property type="evidence" value="ECO:0007669"/>
    <property type="project" value="UniProtKB-ARBA"/>
</dbReference>
<feature type="binding site" evidence="8">
    <location>
        <position position="450"/>
    </location>
    <ligand>
        <name>L-aspartate</name>
        <dbReference type="ChEBI" id="CHEBI:29991"/>
    </ligand>
</feature>
<dbReference type="SUPFAM" id="SSF50249">
    <property type="entry name" value="Nucleic acid-binding proteins"/>
    <property type="match status" value="1"/>
</dbReference>
<dbReference type="EMBL" id="VTEQ01000001">
    <property type="protein sequence ID" value="TYS56908.1"/>
    <property type="molecule type" value="Genomic_DNA"/>
</dbReference>
<feature type="binding site" evidence="8">
    <location>
        <position position="484"/>
    </location>
    <ligand>
        <name>ATP</name>
        <dbReference type="ChEBI" id="CHEBI:30616"/>
    </ligand>
</feature>
<dbReference type="PANTHER" id="PTHR22594:SF5">
    <property type="entry name" value="ASPARTATE--TRNA LIGASE, MITOCHONDRIAL"/>
    <property type="match status" value="1"/>
</dbReference>
<keyword evidence="4 8" id="KW-0547">Nucleotide-binding</keyword>
<dbReference type="InterPro" id="IPR012340">
    <property type="entry name" value="NA-bd_OB-fold"/>
</dbReference>
<sequence length="588" mass="65873">MPKRTTYCGNVTESFIGETITIKGWVQKRRDLGGLIFIDLRDREGIVQVVFNPDLSQEALELAERIRNEYVISVTGSVVARGEGTVNPNLKTGKIEIHAEDVQIINEAKTPPFMIDDQMEVSEDVRLKYRYVDLRRPAMAETFRMRHNVTTSFRSFLNENGFLDVETPILTKSTPEGARDYLVPSRVHPGEFYALPQSPQIFKQLLMVSGFDRYYQIARCFRDEDLRADRQPEFTQIDMEMSFMEQEEIILLVEEMMAKLMKDVKGLDIESVFPRMTYDEAMSRYGSDKPDTRFAMELIDVSEIVKDSGFKVFSGAVAGGGQVKLINVKGAASNYSRKDIDGLTEFVSRYGAKGLAWLKVEEEGLKGPISKFVSEEDASSLSAASEAETGDLLLFVADKKSVVADALGALRLKLGKELGLIDESVFNFLWVTDWPLLEFDEGDNRYYAAHHPFTMPVREDLELLETNPGEVRAQAYDLVLNGYELGGGSLRIYERDIQEKMFSVLGFSKEEANEQFGFLLEAFEYGTPPHGGIALGLDRLVMLLAGRSNLRDTIAFPKTASASCVLTDAPGGVSEAQLKELSLSLDVE</sequence>
<dbReference type="GO" id="GO:0005737">
    <property type="term" value="C:cytoplasm"/>
    <property type="evidence" value="ECO:0007669"/>
    <property type="project" value="UniProtKB-SubCell"/>
</dbReference>
<dbReference type="AlphaFoldDB" id="A0A5D4S417"/>
<feature type="binding site" evidence="8">
    <location>
        <position position="231"/>
    </location>
    <ligand>
        <name>ATP</name>
        <dbReference type="ChEBI" id="CHEBI:30616"/>
    </ligand>
</feature>
<dbReference type="InterPro" id="IPR004365">
    <property type="entry name" value="NA-bd_OB_tRNA"/>
</dbReference>
<dbReference type="InterPro" id="IPR002312">
    <property type="entry name" value="Asp/Asn-tRNA-synth_IIb"/>
</dbReference>
<dbReference type="PRINTS" id="PR01042">
    <property type="entry name" value="TRNASYNTHASP"/>
</dbReference>
<keyword evidence="5 8" id="KW-0067">ATP-binding</keyword>
<dbReference type="InterPro" id="IPR006195">
    <property type="entry name" value="aa-tRNA-synth_II"/>
</dbReference>